<evidence type="ECO:0000313" key="3">
    <source>
        <dbReference type="Proteomes" id="UP000218899"/>
    </source>
</evidence>
<name>A0A1B4V9H1_9GAMM</name>
<proteinExistence type="predicted"/>
<sequence length="54" mass="5627">MKKTLSALLALGFLATTGLSFAGDDKVAAACKDKKAGETVKVDGKDVKCPEKKK</sequence>
<feature type="signal peptide" evidence="1">
    <location>
        <begin position="1"/>
        <end position="22"/>
    </location>
</feature>
<protein>
    <submittedName>
        <fullName evidence="2">Uncharacterized protein</fullName>
    </submittedName>
</protein>
<keyword evidence="1" id="KW-0732">Signal</keyword>
<evidence type="ECO:0000256" key="1">
    <source>
        <dbReference type="SAM" id="SignalP"/>
    </source>
</evidence>
<evidence type="ECO:0000313" key="2">
    <source>
        <dbReference type="EMBL" id="BAU50209.1"/>
    </source>
</evidence>
<dbReference type="AlphaFoldDB" id="A0A1B4V9H1"/>
<reference evidence="2 3" key="1">
    <citation type="submission" date="2015-08" db="EMBL/GenBank/DDBJ databases">
        <title>Complete genome sequence of Sulfurifustis variabilis.</title>
        <authorList>
            <person name="Miura A."/>
            <person name="Kojima H."/>
            <person name="Fukui M."/>
        </authorList>
    </citation>
    <scope>NUCLEOTIDE SEQUENCE [LARGE SCALE GENOMIC DNA]</scope>
    <source>
        <strain evidence="3">skN76</strain>
    </source>
</reference>
<dbReference type="KEGG" id="sva:SVA_3673"/>
<organism evidence="2 3">
    <name type="scientific">Sulfurifustis variabilis</name>
    <dbReference type="NCBI Taxonomy" id="1675686"/>
    <lineage>
        <taxon>Bacteria</taxon>
        <taxon>Pseudomonadati</taxon>
        <taxon>Pseudomonadota</taxon>
        <taxon>Gammaproteobacteria</taxon>
        <taxon>Acidiferrobacterales</taxon>
        <taxon>Acidiferrobacteraceae</taxon>
        <taxon>Sulfurifustis</taxon>
    </lineage>
</organism>
<gene>
    <name evidence="2" type="ORF">SVA_3673</name>
</gene>
<accession>A0A1B4V9H1</accession>
<dbReference type="RefSeq" id="WP_169924176.1">
    <property type="nucleotide sequence ID" value="NZ_AP014936.1"/>
</dbReference>
<keyword evidence="3" id="KW-1185">Reference proteome</keyword>
<dbReference type="EMBL" id="AP014936">
    <property type="protein sequence ID" value="BAU50209.1"/>
    <property type="molecule type" value="Genomic_DNA"/>
</dbReference>
<feature type="chain" id="PRO_5008571320" evidence="1">
    <location>
        <begin position="23"/>
        <end position="54"/>
    </location>
</feature>
<dbReference type="Proteomes" id="UP000218899">
    <property type="component" value="Chromosome"/>
</dbReference>